<dbReference type="Proteomes" id="UP000492821">
    <property type="component" value="Unassembled WGS sequence"/>
</dbReference>
<dbReference type="WBParaSite" id="Pan_g20731.t1">
    <property type="protein sequence ID" value="Pan_g20731.t1"/>
    <property type="gene ID" value="Pan_g20731"/>
</dbReference>
<feature type="compositionally biased region" description="Polar residues" evidence="1">
    <location>
        <begin position="50"/>
        <end position="67"/>
    </location>
</feature>
<accession>A0A7E4VG65</accession>
<evidence type="ECO:0000313" key="3">
    <source>
        <dbReference type="WBParaSite" id="Pan_g20731.t1"/>
    </source>
</evidence>
<evidence type="ECO:0000256" key="1">
    <source>
        <dbReference type="SAM" id="MobiDB-lite"/>
    </source>
</evidence>
<reference evidence="3" key="2">
    <citation type="submission" date="2020-10" db="UniProtKB">
        <authorList>
            <consortium name="WormBaseParasite"/>
        </authorList>
    </citation>
    <scope>IDENTIFICATION</scope>
</reference>
<organism evidence="2 3">
    <name type="scientific">Panagrellus redivivus</name>
    <name type="common">Microworm</name>
    <dbReference type="NCBI Taxonomy" id="6233"/>
    <lineage>
        <taxon>Eukaryota</taxon>
        <taxon>Metazoa</taxon>
        <taxon>Ecdysozoa</taxon>
        <taxon>Nematoda</taxon>
        <taxon>Chromadorea</taxon>
        <taxon>Rhabditida</taxon>
        <taxon>Tylenchina</taxon>
        <taxon>Panagrolaimomorpha</taxon>
        <taxon>Panagrolaimoidea</taxon>
        <taxon>Panagrolaimidae</taxon>
        <taxon>Panagrellus</taxon>
    </lineage>
</organism>
<name>A0A7E4VG65_PANRE</name>
<protein>
    <submittedName>
        <fullName evidence="3">Ig-like domain-containing protein</fullName>
    </submittedName>
</protein>
<dbReference type="AlphaFoldDB" id="A0A7E4VG65"/>
<proteinExistence type="predicted"/>
<reference evidence="2" key="1">
    <citation type="journal article" date="2013" name="Genetics">
        <title>The draft genome and transcriptome of Panagrellus redivivus are shaped by the harsh demands of a free-living lifestyle.</title>
        <authorList>
            <person name="Srinivasan J."/>
            <person name="Dillman A.R."/>
            <person name="Macchietto M.G."/>
            <person name="Heikkinen L."/>
            <person name="Lakso M."/>
            <person name="Fracchia K.M."/>
            <person name="Antoshechkin I."/>
            <person name="Mortazavi A."/>
            <person name="Wong G."/>
            <person name="Sternberg P.W."/>
        </authorList>
    </citation>
    <scope>NUCLEOTIDE SEQUENCE [LARGE SCALE GENOMIC DNA]</scope>
    <source>
        <strain evidence="2">MT8872</strain>
    </source>
</reference>
<feature type="region of interest" description="Disordered" evidence="1">
    <location>
        <begin position="50"/>
        <end position="70"/>
    </location>
</feature>
<keyword evidence="2" id="KW-1185">Reference proteome</keyword>
<sequence>MRSIWPYQSCAIHWPLLTTSRLPMDTQKAHPVTAEPQTCLNSWLALHSPPKTSMSTSVESPSPTCHPTNPKLIACDSDRSDFLNRYPKDWRMESAFTHEIVVTNTKKTELPREAVSWEYREV</sequence>
<evidence type="ECO:0000313" key="2">
    <source>
        <dbReference type="Proteomes" id="UP000492821"/>
    </source>
</evidence>